<organism evidence="2 3">
    <name type="scientific">Enhygromyxa salina</name>
    <dbReference type="NCBI Taxonomy" id="215803"/>
    <lineage>
        <taxon>Bacteria</taxon>
        <taxon>Pseudomonadati</taxon>
        <taxon>Myxococcota</taxon>
        <taxon>Polyangia</taxon>
        <taxon>Nannocystales</taxon>
        <taxon>Nannocystaceae</taxon>
        <taxon>Enhygromyxa</taxon>
    </lineage>
</organism>
<dbReference type="CDD" id="cd00143">
    <property type="entry name" value="PP2Cc"/>
    <property type="match status" value="1"/>
</dbReference>
<dbReference type="Proteomes" id="UP000238823">
    <property type="component" value="Unassembled WGS sequence"/>
</dbReference>
<evidence type="ECO:0000313" key="3">
    <source>
        <dbReference type="Proteomes" id="UP000238823"/>
    </source>
</evidence>
<dbReference type="EMBL" id="PVNL01000076">
    <property type="protein sequence ID" value="PRQ06354.1"/>
    <property type="molecule type" value="Genomic_DNA"/>
</dbReference>
<dbReference type="Pfam" id="PF13672">
    <property type="entry name" value="PP2C_2"/>
    <property type="match status" value="1"/>
</dbReference>
<dbReference type="InterPro" id="IPR001932">
    <property type="entry name" value="PPM-type_phosphatase-like_dom"/>
</dbReference>
<gene>
    <name evidence="2" type="primary">stp_5</name>
    <name evidence="2" type="ORF">ENSA7_39000</name>
</gene>
<proteinExistence type="predicted"/>
<name>A0A2S9YMN9_9BACT</name>
<accession>A0A2S9YMN9</accession>
<evidence type="ECO:0000313" key="2">
    <source>
        <dbReference type="EMBL" id="PRQ06354.1"/>
    </source>
</evidence>
<dbReference type="PANTHER" id="PTHR13832">
    <property type="entry name" value="PROTEIN PHOSPHATASE 2C"/>
    <property type="match status" value="1"/>
</dbReference>
<dbReference type="GO" id="GO:0004722">
    <property type="term" value="F:protein serine/threonine phosphatase activity"/>
    <property type="evidence" value="ECO:0007669"/>
    <property type="project" value="UniProtKB-EC"/>
</dbReference>
<dbReference type="SMART" id="SM00331">
    <property type="entry name" value="PP2C_SIG"/>
    <property type="match status" value="1"/>
</dbReference>
<dbReference type="InterPro" id="IPR015655">
    <property type="entry name" value="PP2C"/>
</dbReference>
<dbReference type="PANTHER" id="PTHR13832:SF827">
    <property type="entry name" value="PROTEIN PHOSPHATASE 1L"/>
    <property type="match status" value="1"/>
</dbReference>
<dbReference type="RefSeq" id="WP_106090864.1">
    <property type="nucleotide sequence ID" value="NZ_PVNL01000076.1"/>
</dbReference>
<dbReference type="OrthoDB" id="9801841at2"/>
<keyword evidence="2" id="KW-0378">Hydrolase</keyword>
<dbReference type="SMART" id="SM00332">
    <property type="entry name" value="PP2Cc"/>
    <property type="match status" value="1"/>
</dbReference>
<dbReference type="PROSITE" id="PS51746">
    <property type="entry name" value="PPM_2"/>
    <property type="match status" value="1"/>
</dbReference>
<dbReference type="InterPro" id="IPR036457">
    <property type="entry name" value="PPM-type-like_dom_sf"/>
</dbReference>
<feature type="domain" description="PPM-type phosphatase" evidence="1">
    <location>
        <begin position="6"/>
        <end position="261"/>
    </location>
</feature>
<reference evidence="2 3" key="1">
    <citation type="submission" date="2018-03" db="EMBL/GenBank/DDBJ databases">
        <title>Draft Genome Sequences of the Obligatory Marine Myxobacteria Enhygromyxa salina SWB007.</title>
        <authorList>
            <person name="Poehlein A."/>
            <person name="Moghaddam J.A."/>
            <person name="Harms H."/>
            <person name="Alanjari M."/>
            <person name="Koenig G.M."/>
            <person name="Daniel R."/>
            <person name="Schaeberle T.F."/>
        </authorList>
    </citation>
    <scope>NUCLEOTIDE SEQUENCE [LARGE SCALE GENOMIC DNA]</scope>
    <source>
        <strain evidence="2 3">SWB007</strain>
    </source>
</reference>
<protein>
    <submittedName>
        <fullName evidence="2">Serine/threonine phosphatase stp</fullName>
        <ecNumber evidence="2">3.1.3.16</ecNumber>
    </submittedName>
</protein>
<evidence type="ECO:0000259" key="1">
    <source>
        <dbReference type="PROSITE" id="PS51746"/>
    </source>
</evidence>
<dbReference type="SUPFAM" id="SSF81606">
    <property type="entry name" value="PP2C-like"/>
    <property type="match status" value="1"/>
</dbReference>
<dbReference type="AlphaFoldDB" id="A0A2S9YMN9"/>
<dbReference type="EC" id="3.1.3.16" evidence="2"/>
<sequence>MARVELFARTEIGCVRERNEDAFLVANIATGERGLRPGTTVQELGIGVTLIGVCDGMGGAAAGDLASKIGAETLYDTMMAATPLGDHASAREAMLSAVAAANRAILDYARSHPGKRGMGTTLTAALVYGHELYLCHVGDSRGYLRRGRALTQLTTDHSVVGQMIASGQLTAEQGRSYEHRNVLLQALGVQPVIQPELVHVSLRAGDVLLMCSDGLTGPLEDPRVLELMLKYQDPVRCCRALTEAACAAGGPDNVTVAVARFVGDGLPIPQGREPVTPDRASHTLQ</sequence>
<comment type="caution">
    <text evidence="2">The sequence shown here is derived from an EMBL/GenBank/DDBJ whole genome shotgun (WGS) entry which is preliminary data.</text>
</comment>
<dbReference type="Gene3D" id="3.60.40.10">
    <property type="entry name" value="PPM-type phosphatase domain"/>
    <property type="match status" value="1"/>
</dbReference>